<dbReference type="SMART" id="SM00829">
    <property type="entry name" value="PKS_ER"/>
    <property type="match status" value="1"/>
</dbReference>
<comment type="subunit">
    <text evidence="2">Monomer.</text>
</comment>
<dbReference type="SUPFAM" id="SSF50129">
    <property type="entry name" value="GroES-like"/>
    <property type="match status" value="1"/>
</dbReference>
<dbReference type="SUPFAM" id="SSF51735">
    <property type="entry name" value="NAD(P)-binding Rossmann-fold domains"/>
    <property type="match status" value="1"/>
</dbReference>
<dbReference type="InterPro" id="IPR013154">
    <property type="entry name" value="ADH-like_N"/>
</dbReference>
<dbReference type="OrthoDB" id="48317at2759"/>
<evidence type="ECO:0000259" key="4">
    <source>
        <dbReference type="SMART" id="SM00829"/>
    </source>
</evidence>
<evidence type="ECO:0000313" key="6">
    <source>
        <dbReference type="Proteomes" id="UP000800235"/>
    </source>
</evidence>
<sequence length="354" mass="38861">MRALKVVSLGKAEIVSDAPIPSLRPDYILVKTVAIALNPTDWKSIKISDRNITIGCDYAGIVQEVGDKVTKPFKKGDRVAGFVLGANASQFEDGADAEYLVAKADLQIKIPDYMSFEEAATFGVGITTIGQGLYREFNLPWPDEPSKDKFPILIYGGSTATGALAIQWAKLSGLEVITTCSPRNFEYVKSLGADLTFDYSSPDVGKKIREHTNNKLLYAYDTIGENSSPQICADALSSERQPNGEKPQYCVILRTELPRDDVDQHQTFGSTAIGEAFEKAGGKFEGNKEHFEHSKIVWAKAQKLLEEKKFKPHRYEVRPGGLDGIVGGLDDLKNGKISGVKVVYRISDPEQPLL</sequence>
<dbReference type="CDD" id="cd08249">
    <property type="entry name" value="enoyl_reductase_like"/>
    <property type="match status" value="1"/>
</dbReference>
<protein>
    <submittedName>
        <fullName evidence="5">Zinc-binding oxidoreductase ToxD</fullName>
    </submittedName>
</protein>
<dbReference type="PANTHER" id="PTHR45348:SF2">
    <property type="entry name" value="ZINC-TYPE ALCOHOL DEHYDROGENASE-LIKE PROTEIN C2E1P3.01"/>
    <property type="match status" value="1"/>
</dbReference>
<dbReference type="Pfam" id="PF00107">
    <property type="entry name" value="ADH_zinc_N"/>
    <property type="match status" value="1"/>
</dbReference>
<dbReference type="AlphaFoldDB" id="A0A9P4NN19"/>
<dbReference type="PANTHER" id="PTHR45348">
    <property type="entry name" value="HYPOTHETICAL OXIDOREDUCTASE (EUROFUNG)"/>
    <property type="match status" value="1"/>
</dbReference>
<evidence type="ECO:0000256" key="1">
    <source>
        <dbReference type="ARBA" id="ARBA00008072"/>
    </source>
</evidence>
<comment type="caution">
    <text evidence="5">The sequence shown here is derived from an EMBL/GenBank/DDBJ whole genome shotgun (WGS) entry which is preliminary data.</text>
</comment>
<evidence type="ECO:0000256" key="2">
    <source>
        <dbReference type="ARBA" id="ARBA00011245"/>
    </source>
</evidence>
<dbReference type="Proteomes" id="UP000800235">
    <property type="component" value="Unassembled WGS sequence"/>
</dbReference>
<reference evidence="5" key="1">
    <citation type="journal article" date="2020" name="Stud. Mycol.">
        <title>101 Dothideomycetes genomes: a test case for predicting lifestyles and emergence of pathogens.</title>
        <authorList>
            <person name="Haridas S."/>
            <person name="Albert R."/>
            <person name="Binder M."/>
            <person name="Bloem J."/>
            <person name="Labutti K."/>
            <person name="Salamov A."/>
            <person name="Andreopoulos B."/>
            <person name="Baker S."/>
            <person name="Barry K."/>
            <person name="Bills G."/>
            <person name="Bluhm B."/>
            <person name="Cannon C."/>
            <person name="Castanera R."/>
            <person name="Culley D."/>
            <person name="Daum C."/>
            <person name="Ezra D."/>
            <person name="Gonzalez J."/>
            <person name="Henrissat B."/>
            <person name="Kuo A."/>
            <person name="Liang C."/>
            <person name="Lipzen A."/>
            <person name="Lutzoni F."/>
            <person name="Magnuson J."/>
            <person name="Mondo S."/>
            <person name="Nolan M."/>
            <person name="Ohm R."/>
            <person name="Pangilinan J."/>
            <person name="Park H.-J."/>
            <person name="Ramirez L."/>
            <person name="Alfaro M."/>
            <person name="Sun H."/>
            <person name="Tritt A."/>
            <person name="Yoshinaga Y."/>
            <person name="Zwiers L.-H."/>
            <person name="Turgeon B."/>
            <person name="Goodwin S."/>
            <person name="Spatafora J."/>
            <person name="Crous P."/>
            <person name="Grigoriev I."/>
        </authorList>
    </citation>
    <scope>NUCLEOTIDE SEQUENCE</scope>
    <source>
        <strain evidence="5">CBS 130266</strain>
    </source>
</reference>
<dbReference type="Gene3D" id="3.90.180.10">
    <property type="entry name" value="Medium-chain alcohol dehydrogenases, catalytic domain"/>
    <property type="match status" value="1"/>
</dbReference>
<organism evidence="5 6">
    <name type="scientific">Tothia fuscella</name>
    <dbReference type="NCBI Taxonomy" id="1048955"/>
    <lineage>
        <taxon>Eukaryota</taxon>
        <taxon>Fungi</taxon>
        <taxon>Dikarya</taxon>
        <taxon>Ascomycota</taxon>
        <taxon>Pezizomycotina</taxon>
        <taxon>Dothideomycetes</taxon>
        <taxon>Pleosporomycetidae</taxon>
        <taxon>Venturiales</taxon>
        <taxon>Cylindrosympodiaceae</taxon>
        <taxon>Tothia</taxon>
    </lineage>
</organism>
<keyword evidence="3" id="KW-0560">Oxidoreductase</keyword>
<dbReference type="Gene3D" id="3.40.50.720">
    <property type="entry name" value="NAD(P)-binding Rossmann-like Domain"/>
    <property type="match status" value="1"/>
</dbReference>
<dbReference type="EMBL" id="MU007056">
    <property type="protein sequence ID" value="KAF2428041.1"/>
    <property type="molecule type" value="Genomic_DNA"/>
</dbReference>
<dbReference type="InterPro" id="IPR011032">
    <property type="entry name" value="GroES-like_sf"/>
</dbReference>
<proteinExistence type="inferred from homology"/>
<dbReference type="Pfam" id="PF08240">
    <property type="entry name" value="ADH_N"/>
    <property type="match status" value="1"/>
</dbReference>
<name>A0A9P4NN19_9PEZI</name>
<dbReference type="InterPro" id="IPR036291">
    <property type="entry name" value="NAD(P)-bd_dom_sf"/>
</dbReference>
<feature type="domain" description="Enoyl reductase (ER)" evidence="4">
    <location>
        <begin position="2"/>
        <end position="343"/>
    </location>
</feature>
<dbReference type="InterPro" id="IPR013149">
    <property type="entry name" value="ADH-like_C"/>
</dbReference>
<keyword evidence="6" id="KW-1185">Reference proteome</keyword>
<dbReference type="GO" id="GO:0016651">
    <property type="term" value="F:oxidoreductase activity, acting on NAD(P)H"/>
    <property type="evidence" value="ECO:0007669"/>
    <property type="project" value="InterPro"/>
</dbReference>
<dbReference type="InterPro" id="IPR047122">
    <property type="entry name" value="Trans-enoyl_RdTase-like"/>
</dbReference>
<accession>A0A9P4NN19</accession>
<comment type="similarity">
    <text evidence="1">Belongs to the zinc-containing alcohol dehydrogenase family.</text>
</comment>
<dbReference type="InterPro" id="IPR020843">
    <property type="entry name" value="ER"/>
</dbReference>
<evidence type="ECO:0000256" key="3">
    <source>
        <dbReference type="ARBA" id="ARBA00023002"/>
    </source>
</evidence>
<gene>
    <name evidence="5" type="ORF">EJ08DRAFT_651131</name>
</gene>
<evidence type="ECO:0000313" key="5">
    <source>
        <dbReference type="EMBL" id="KAF2428041.1"/>
    </source>
</evidence>